<dbReference type="EMBL" id="JBJVNE010000042">
    <property type="protein sequence ID" value="MFM9653212.1"/>
    <property type="molecule type" value="Genomic_DNA"/>
</dbReference>
<evidence type="ECO:0000313" key="2">
    <source>
        <dbReference type="EMBL" id="MFM9653212.1"/>
    </source>
</evidence>
<accession>A0ABW9IYU3</accession>
<reference evidence="2 3" key="1">
    <citation type="submission" date="2024-12" db="EMBL/GenBank/DDBJ databases">
        <title>Forecasting of Potato common scab and diversities of Pathogenic streptomyces spp. in china.</title>
        <authorList>
            <person name="Handique U."/>
            <person name="Wu J."/>
        </authorList>
    </citation>
    <scope>NUCLEOTIDE SEQUENCE [LARGE SCALE GENOMIC DNA]</scope>
    <source>
        <strain evidence="2 3">ZRIMU1585</strain>
    </source>
</reference>
<evidence type="ECO:0000259" key="1">
    <source>
        <dbReference type="Pfam" id="PF23571"/>
    </source>
</evidence>
<dbReference type="GeneID" id="93760754"/>
<dbReference type="InterPro" id="IPR004993">
    <property type="entry name" value="GH3"/>
</dbReference>
<feature type="domain" description="GH3 middle" evidence="1">
    <location>
        <begin position="339"/>
        <end position="404"/>
    </location>
</feature>
<proteinExistence type="predicted"/>
<sequence length="550" mass="60403">MQATRVLAEHRRFLDTLDHPEAVQRDLLTTVLEQNADTAFGREHGLAGVRTVEELRKAVPIRTHEDLMPWIERTMNGERNVLTADDPLVYFSSSGSTGREKHIPVTRTYLRSTFLPFYHASFAPLLQTLPDALAAPERVLNLWQDPTSPIARTSTGQPHIGASQFDYRKIGEDSASGPGIHAPWSRIPEELASASPWDRSYYKLRLAAEQDIRLLIGINPAMVAALPYQLRELWPRLVEDVRAGTLDGRPHTQPRPERADQLERYAAAFGTLYPYHLWPRLSAIFVWNSGLASLYLPRVREMYGPGVQLFAAPIASCEGPAAVPVDRHPSGAPLYLPGCVYEFVPADQPLTADSPTMLIPELEEGRDYHLVFSHVGGMYRCAVTDVVRVVGKVGRTPRIEYAGRNTTRSAAGEELTEAAALRALGAACHDTGGEIRNATYRLAPGGARYQLAVAFAGPPVAALADALDVRLAEQCDGYREGRAGGRIGPVEVIAVPDDAFLREWEHVVRAGQRPPRVKDRIFQPSTQAWARITAGREASAGQAVAEGGTV</sequence>
<gene>
    <name evidence="2" type="ORF">ACKI1S_44870</name>
</gene>
<evidence type="ECO:0000313" key="3">
    <source>
        <dbReference type="Proteomes" id="UP001631993"/>
    </source>
</evidence>
<dbReference type="PANTHER" id="PTHR31901">
    <property type="entry name" value="GH3 DOMAIN-CONTAINING PROTEIN"/>
    <property type="match status" value="1"/>
</dbReference>
<comment type="caution">
    <text evidence="2">The sequence shown here is derived from an EMBL/GenBank/DDBJ whole genome shotgun (WGS) entry which is preliminary data.</text>
</comment>
<dbReference type="Pfam" id="PF23571">
    <property type="entry name" value="GH3_M"/>
    <property type="match status" value="1"/>
</dbReference>
<dbReference type="InterPro" id="IPR055377">
    <property type="entry name" value="GH3_M"/>
</dbReference>
<dbReference type="Pfam" id="PF03321">
    <property type="entry name" value="GH3"/>
    <property type="match status" value="1"/>
</dbReference>
<keyword evidence="3" id="KW-1185">Reference proteome</keyword>
<dbReference type="PANTHER" id="PTHR31901:SF9">
    <property type="entry name" value="GH3 DOMAIN-CONTAINING PROTEIN"/>
    <property type="match status" value="1"/>
</dbReference>
<protein>
    <submittedName>
        <fullName evidence="2">GH3 auxin-responsive promoter family protein</fullName>
    </submittedName>
</protein>
<organism evidence="2 3">
    <name type="scientific">Streptomyces galilaeus</name>
    <dbReference type="NCBI Taxonomy" id="33899"/>
    <lineage>
        <taxon>Bacteria</taxon>
        <taxon>Bacillati</taxon>
        <taxon>Actinomycetota</taxon>
        <taxon>Actinomycetes</taxon>
        <taxon>Kitasatosporales</taxon>
        <taxon>Streptomycetaceae</taxon>
        <taxon>Streptomyces</taxon>
    </lineage>
</organism>
<dbReference type="Proteomes" id="UP001631993">
    <property type="component" value="Unassembled WGS sequence"/>
</dbReference>
<name>A0ABW9IYU3_STRGJ</name>
<dbReference type="RefSeq" id="WP_150473795.1">
    <property type="nucleotide sequence ID" value="NZ_BMVS01000045.1"/>
</dbReference>